<comment type="caution">
    <text evidence="1">The sequence shown here is derived from an EMBL/GenBank/DDBJ whole genome shotgun (WGS) entry which is preliminary data.</text>
</comment>
<gene>
    <name evidence="1" type="ORF">V6N11_025688</name>
</gene>
<evidence type="ECO:0000313" key="1">
    <source>
        <dbReference type="EMBL" id="KAK9028532.1"/>
    </source>
</evidence>
<accession>A0ABR2STS4</accession>
<dbReference type="Proteomes" id="UP001396334">
    <property type="component" value="Unassembled WGS sequence"/>
</dbReference>
<proteinExistence type="predicted"/>
<reference evidence="1 2" key="1">
    <citation type="journal article" date="2024" name="G3 (Bethesda)">
        <title>Genome assembly of Hibiscus sabdariffa L. provides insights into metabolisms of medicinal natural products.</title>
        <authorList>
            <person name="Kim T."/>
        </authorList>
    </citation>
    <scope>NUCLEOTIDE SEQUENCE [LARGE SCALE GENOMIC DNA]</scope>
    <source>
        <strain evidence="1">TK-2024</strain>
        <tissue evidence="1">Old leaves</tissue>
    </source>
</reference>
<dbReference type="EMBL" id="JBBPBN010000011">
    <property type="protein sequence ID" value="KAK9028532.1"/>
    <property type="molecule type" value="Genomic_DNA"/>
</dbReference>
<sequence length="195" mass="22259">MVASYRHVDVVSCIQLAAKSISKEVGNLKNKKDDNIFYEENIQEIFNKDNYTLVGSNRDECNSMGLIDIHAIVANESSKSSSYLSEPTSLFFDKQSCLFLIKPRCIKSPRTFRSELDKIKFRASFNQFFGNLNNEKRRKVISLHVCKLSVLLETTRDDSPIIDRRKNLDCSQEAEAKLALDICNSIGLFFDTNDL</sequence>
<organism evidence="1 2">
    <name type="scientific">Hibiscus sabdariffa</name>
    <name type="common">roselle</name>
    <dbReference type="NCBI Taxonomy" id="183260"/>
    <lineage>
        <taxon>Eukaryota</taxon>
        <taxon>Viridiplantae</taxon>
        <taxon>Streptophyta</taxon>
        <taxon>Embryophyta</taxon>
        <taxon>Tracheophyta</taxon>
        <taxon>Spermatophyta</taxon>
        <taxon>Magnoliopsida</taxon>
        <taxon>eudicotyledons</taxon>
        <taxon>Gunneridae</taxon>
        <taxon>Pentapetalae</taxon>
        <taxon>rosids</taxon>
        <taxon>malvids</taxon>
        <taxon>Malvales</taxon>
        <taxon>Malvaceae</taxon>
        <taxon>Malvoideae</taxon>
        <taxon>Hibiscus</taxon>
    </lineage>
</organism>
<protein>
    <submittedName>
        <fullName evidence="1">Uncharacterized protein</fullName>
    </submittedName>
</protein>
<keyword evidence="2" id="KW-1185">Reference proteome</keyword>
<name>A0ABR2STS4_9ROSI</name>
<evidence type="ECO:0000313" key="2">
    <source>
        <dbReference type="Proteomes" id="UP001396334"/>
    </source>
</evidence>